<name>A0A2P6NPQ7_9EUKA</name>
<dbReference type="GO" id="GO:0033816">
    <property type="term" value="F:diaminobutyrate acetyltransferase activity"/>
    <property type="evidence" value="ECO:0007669"/>
    <property type="project" value="UniProtKB-EC"/>
</dbReference>
<comment type="catalytic activity">
    <reaction evidence="7">
        <text>L-2,4-diaminobutanoate + acetyl-CoA = (2S)-4-acetamido-2-aminobutanoate + CoA + H(+)</text>
        <dbReference type="Rhea" id="RHEA:16901"/>
        <dbReference type="ChEBI" id="CHEBI:15378"/>
        <dbReference type="ChEBI" id="CHEBI:57287"/>
        <dbReference type="ChEBI" id="CHEBI:57288"/>
        <dbReference type="ChEBI" id="CHEBI:58761"/>
        <dbReference type="ChEBI" id="CHEBI:58929"/>
        <dbReference type="EC" id="2.3.1.178"/>
    </reaction>
</comment>
<feature type="compositionally biased region" description="Basic and acidic residues" evidence="8">
    <location>
        <begin position="11"/>
        <end position="38"/>
    </location>
</feature>
<dbReference type="EC" id="2.3.1.178" evidence="3"/>
<dbReference type="Proteomes" id="UP000241769">
    <property type="component" value="Unassembled WGS sequence"/>
</dbReference>
<gene>
    <name evidence="10" type="ORF">PROFUN_06062</name>
</gene>
<evidence type="ECO:0000256" key="3">
    <source>
        <dbReference type="ARBA" id="ARBA00012355"/>
    </source>
</evidence>
<comment type="pathway">
    <text evidence="1">Amine and polyamine biosynthesis; ectoine biosynthesis; L-ectoine from L-aspartate 4-semialdehyde: step 2/3.</text>
</comment>
<dbReference type="InParanoid" id="A0A2P6NPQ7"/>
<dbReference type="GO" id="GO:0019491">
    <property type="term" value="P:ectoine biosynthetic process"/>
    <property type="evidence" value="ECO:0007669"/>
    <property type="project" value="UniProtKB-UniPathway"/>
</dbReference>
<dbReference type="NCBIfam" id="TIGR02406">
    <property type="entry name" value="ectoine_EctA"/>
    <property type="match status" value="1"/>
</dbReference>
<dbReference type="CDD" id="cd04301">
    <property type="entry name" value="NAT_SF"/>
    <property type="match status" value="1"/>
</dbReference>
<dbReference type="PROSITE" id="PS51186">
    <property type="entry name" value="GNAT"/>
    <property type="match status" value="1"/>
</dbReference>
<comment type="similarity">
    <text evidence="2">Belongs to the acetyltransferase family. EctA subfamily.</text>
</comment>
<evidence type="ECO:0000313" key="11">
    <source>
        <dbReference type="Proteomes" id="UP000241769"/>
    </source>
</evidence>
<evidence type="ECO:0000256" key="1">
    <source>
        <dbReference type="ARBA" id="ARBA00004978"/>
    </source>
</evidence>
<comment type="caution">
    <text evidence="10">The sequence shown here is derived from an EMBL/GenBank/DDBJ whole genome shotgun (WGS) entry which is preliminary data.</text>
</comment>
<feature type="region of interest" description="Disordered" evidence="8">
    <location>
        <begin position="1"/>
        <end position="58"/>
    </location>
</feature>
<keyword evidence="5 10" id="KW-0808">Transferase</keyword>
<keyword evidence="11" id="KW-1185">Reference proteome</keyword>
<dbReference type="InterPro" id="IPR012772">
    <property type="entry name" value="Ectoine_EctA"/>
</dbReference>
<dbReference type="AlphaFoldDB" id="A0A2P6NPQ7"/>
<evidence type="ECO:0000256" key="2">
    <source>
        <dbReference type="ARBA" id="ARBA00010712"/>
    </source>
</evidence>
<dbReference type="SUPFAM" id="SSF55729">
    <property type="entry name" value="Acyl-CoA N-acyltransferases (Nat)"/>
    <property type="match status" value="1"/>
</dbReference>
<reference evidence="10 11" key="1">
    <citation type="journal article" date="2018" name="Genome Biol. Evol.">
        <title>Multiple Roots of Fruiting Body Formation in Amoebozoa.</title>
        <authorList>
            <person name="Hillmann F."/>
            <person name="Forbes G."/>
            <person name="Novohradska S."/>
            <person name="Ferling I."/>
            <person name="Riege K."/>
            <person name="Groth M."/>
            <person name="Westermann M."/>
            <person name="Marz M."/>
            <person name="Spaller T."/>
            <person name="Winckler T."/>
            <person name="Schaap P."/>
            <person name="Glockner G."/>
        </authorList>
    </citation>
    <scope>NUCLEOTIDE SEQUENCE [LARGE SCALE GENOMIC DNA]</scope>
    <source>
        <strain evidence="10 11">Jena</strain>
    </source>
</reference>
<evidence type="ECO:0000313" key="10">
    <source>
        <dbReference type="EMBL" id="PRP85940.1"/>
    </source>
</evidence>
<accession>A0A2P6NPQ7</accession>
<dbReference type="EMBL" id="MDYQ01000037">
    <property type="protein sequence ID" value="PRP85940.1"/>
    <property type="molecule type" value="Genomic_DNA"/>
</dbReference>
<dbReference type="UniPathway" id="UPA00067">
    <property type="reaction ID" value="UER00122"/>
</dbReference>
<evidence type="ECO:0000256" key="7">
    <source>
        <dbReference type="ARBA" id="ARBA00048924"/>
    </source>
</evidence>
<evidence type="ECO:0000256" key="5">
    <source>
        <dbReference type="ARBA" id="ARBA00022679"/>
    </source>
</evidence>
<organism evidence="10 11">
    <name type="scientific">Planoprotostelium fungivorum</name>
    <dbReference type="NCBI Taxonomy" id="1890364"/>
    <lineage>
        <taxon>Eukaryota</taxon>
        <taxon>Amoebozoa</taxon>
        <taxon>Evosea</taxon>
        <taxon>Variosea</taxon>
        <taxon>Cavosteliida</taxon>
        <taxon>Cavosteliaceae</taxon>
        <taxon>Planoprotostelium</taxon>
    </lineage>
</organism>
<evidence type="ECO:0000256" key="8">
    <source>
        <dbReference type="SAM" id="MobiDB-lite"/>
    </source>
</evidence>
<sequence>MSSSRSPGKSHSKDDHHLLSAKTQDKVFLRNSAGDRPKSPASPDKLPLSPPPARADPANAGKIILREPARRDGYPVNQLVALCPPLDKNSTYCNLLQCTDFSSTGVVAELDGRLVAFTSGYIPPAQPDALFIWQVAVHSDYRDQGLGKKMIRHLLERKSCASVQYLRTTITKSNRPSWGLFQSLAKTLNSEILSQVYFDSERHFGGEHESEYMVVVGPLKR</sequence>
<evidence type="ECO:0000256" key="4">
    <source>
        <dbReference type="ARBA" id="ARBA00017935"/>
    </source>
</evidence>
<evidence type="ECO:0000256" key="6">
    <source>
        <dbReference type="ARBA" id="ARBA00023315"/>
    </source>
</evidence>
<proteinExistence type="inferred from homology"/>
<dbReference type="Pfam" id="PF00583">
    <property type="entry name" value="Acetyltransf_1"/>
    <property type="match status" value="1"/>
</dbReference>
<evidence type="ECO:0000259" key="9">
    <source>
        <dbReference type="PROSITE" id="PS51186"/>
    </source>
</evidence>
<dbReference type="Gene3D" id="3.40.630.30">
    <property type="match status" value="1"/>
</dbReference>
<keyword evidence="6" id="KW-0012">Acyltransferase</keyword>
<dbReference type="InterPro" id="IPR016181">
    <property type="entry name" value="Acyl_CoA_acyltransferase"/>
</dbReference>
<feature type="domain" description="N-acetyltransferase" evidence="9">
    <location>
        <begin position="63"/>
        <end position="221"/>
    </location>
</feature>
<protein>
    <recommendedName>
        <fullName evidence="4">L-2,4-diaminobutyric acid acetyltransferase</fullName>
        <ecNumber evidence="3">2.3.1.178</ecNumber>
    </recommendedName>
</protein>
<dbReference type="InterPro" id="IPR000182">
    <property type="entry name" value="GNAT_dom"/>
</dbReference>
<dbReference type="OrthoDB" id="10264728at2759"/>